<organism evidence="1 2">
    <name type="scientific">Corchorus olitorius</name>
    <dbReference type="NCBI Taxonomy" id="93759"/>
    <lineage>
        <taxon>Eukaryota</taxon>
        <taxon>Viridiplantae</taxon>
        <taxon>Streptophyta</taxon>
        <taxon>Embryophyta</taxon>
        <taxon>Tracheophyta</taxon>
        <taxon>Spermatophyta</taxon>
        <taxon>Magnoliopsida</taxon>
        <taxon>eudicotyledons</taxon>
        <taxon>Gunneridae</taxon>
        <taxon>Pentapetalae</taxon>
        <taxon>rosids</taxon>
        <taxon>malvids</taxon>
        <taxon>Malvales</taxon>
        <taxon>Malvaceae</taxon>
        <taxon>Grewioideae</taxon>
        <taxon>Apeibeae</taxon>
        <taxon>Corchorus</taxon>
    </lineage>
</organism>
<evidence type="ECO:0000313" key="1">
    <source>
        <dbReference type="EMBL" id="OMO81834.1"/>
    </source>
</evidence>
<comment type="caution">
    <text evidence="1">The sequence shown here is derived from an EMBL/GenBank/DDBJ whole genome shotgun (WGS) entry which is preliminary data.</text>
</comment>
<proteinExistence type="predicted"/>
<name>A0A1R3IGX5_9ROSI</name>
<keyword evidence="2" id="KW-1185">Reference proteome</keyword>
<dbReference type="Proteomes" id="UP000187203">
    <property type="component" value="Unassembled WGS sequence"/>
</dbReference>
<accession>A0A1R3IGX5</accession>
<dbReference type="AlphaFoldDB" id="A0A1R3IGX5"/>
<sequence length="39" mass="4472">MSALPHYSQKVGPKNMRPIAKAYLAINSRHKELKAQTRH</sequence>
<dbReference type="EMBL" id="AWUE01018196">
    <property type="protein sequence ID" value="OMO81834.1"/>
    <property type="molecule type" value="Genomic_DNA"/>
</dbReference>
<reference evidence="2" key="1">
    <citation type="submission" date="2013-09" db="EMBL/GenBank/DDBJ databases">
        <title>Corchorus olitorius genome sequencing.</title>
        <authorList>
            <person name="Alam M."/>
            <person name="Haque M.S."/>
            <person name="Islam M.S."/>
            <person name="Emdad E.M."/>
            <person name="Islam M.M."/>
            <person name="Ahmed B."/>
            <person name="Halim A."/>
            <person name="Hossen Q.M.M."/>
            <person name="Hossain M.Z."/>
            <person name="Ahmed R."/>
            <person name="Khan M.M."/>
            <person name="Islam R."/>
            <person name="Rashid M.M."/>
            <person name="Khan S.A."/>
            <person name="Rahman M.S."/>
            <person name="Alam M."/>
            <person name="Yahiya A.S."/>
            <person name="Khan M.S."/>
            <person name="Azam M.S."/>
            <person name="Haque T."/>
            <person name="Lashkar M.Z.H."/>
            <person name="Akhand A.I."/>
            <person name="Morshed G."/>
            <person name="Roy S."/>
            <person name="Uddin K.S."/>
            <person name="Rabeya T."/>
            <person name="Hossain A.S."/>
            <person name="Chowdhury A."/>
            <person name="Snigdha A.R."/>
            <person name="Mortoza M.S."/>
            <person name="Matin S.A."/>
            <person name="Hoque S.M.E."/>
            <person name="Islam M.K."/>
            <person name="Roy D.K."/>
            <person name="Haider R."/>
            <person name="Moosa M.M."/>
            <person name="Elias S.M."/>
            <person name="Hasan A.M."/>
            <person name="Jahan S."/>
            <person name="Shafiuddin M."/>
            <person name="Mahmood N."/>
            <person name="Shommy N.S."/>
        </authorList>
    </citation>
    <scope>NUCLEOTIDE SEQUENCE [LARGE SCALE GENOMIC DNA]</scope>
    <source>
        <strain evidence="2">cv. O-4</strain>
    </source>
</reference>
<gene>
    <name evidence="1" type="ORF">COLO4_23411</name>
</gene>
<evidence type="ECO:0000313" key="2">
    <source>
        <dbReference type="Proteomes" id="UP000187203"/>
    </source>
</evidence>
<protein>
    <submittedName>
        <fullName evidence="1">Uncharacterized protein</fullName>
    </submittedName>
</protein>